<accession>A0ABS3QW19</accession>
<reference evidence="3 4" key="1">
    <citation type="submission" date="2021-03" db="EMBL/GenBank/DDBJ databases">
        <authorList>
            <person name="Kanchanasin P."/>
            <person name="Saeng-In P."/>
            <person name="Phongsopitanun W."/>
            <person name="Yuki M."/>
            <person name="Kudo T."/>
            <person name="Ohkuma M."/>
            <person name="Tanasupawat S."/>
        </authorList>
    </citation>
    <scope>NUCLEOTIDE SEQUENCE [LARGE SCALE GENOMIC DNA]</scope>
    <source>
        <strain evidence="3 4">L46</strain>
    </source>
</reference>
<gene>
    <name evidence="3" type="ORF">J4557_08750</name>
</gene>
<dbReference type="Pfam" id="PF00296">
    <property type="entry name" value="Bac_luciferase"/>
    <property type="match status" value="1"/>
</dbReference>
<dbReference type="Gene3D" id="3.20.20.30">
    <property type="entry name" value="Luciferase-like domain"/>
    <property type="match status" value="1"/>
</dbReference>
<keyword evidence="4" id="KW-1185">Reference proteome</keyword>
<organism evidence="3 4">
    <name type="scientific">Actinomadura nitritigenes</name>
    <dbReference type="NCBI Taxonomy" id="134602"/>
    <lineage>
        <taxon>Bacteria</taxon>
        <taxon>Bacillati</taxon>
        <taxon>Actinomycetota</taxon>
        <taxon>Actinomycetes</taxon>
        <taxon>Streptosporangiales</taxon>
        <taxon>Thermomonosporaceae</taxon>
        <taxon>Actinomadura</taxon>
    </lineage>
</organism>
<comment type="caution">
    <text evidence="3">The sequence shown here is derived from an EMBL/GenBank/DDBJ whole genome shotgun (WGS) entry which is preliminary data.</text>
</comment>
<keyword evidence="1" id="KW-0560">Oxidoreductase</keyword>
<evidence type="ECO:0000313" key="3">
    <source>
        <dbReference type="EMBL" id="MBO2437604.1"/>
    </source>
</evidence>
<dbReference type="SUPFAM" id="SSF51679">
    <property type="entry name" value="Bacterial luciferase-like"/>
    <property type="match status" value="1"/>
</dbReference>
<dbReference type="InterPro" id="IPR050564">
    <property type="entry name" value="F420-G6PD/mer"/>
</dbReference>
<dbReference type="Proteomes" id="UP000666915">
    <property type="component" value="Unassembled WGS sequence"/>
</dbReference>
<dbReference type="CDD" id="cd01097">
    <property type="entry name" value="Tetrahydromethanopterin_reductase"/>
    <property type="match status" value="1"/>
</dbReference>
<dbReference type="PANTHER" id="PTHR43244:SF1">
    <property type="entry name" value="5,10-METHYLENETETRAHYDROMETHANOPTERIN REDUCTASE"/>
    <property type="match status" value="1"/>
</dbReference>
<evidence type="ECO:0000313" key="4">
    <source>
        <dbReference type="Proteomes" id="UP000666915"/>
    </source>
</evidence>
<evidence type="ECO:0000256" key="1">
    <source>
        <dbReference type="ARBA" id="ARBA00023002"/>
    </source>
</evidence>
<dbReference type="InterPro" id="IPR011251">
    <property type="entry name" value="Luciferase-like_dom"/>
</dbReference>
<feature type="domain" description="Luciferase-like" evidence="2">
    <location>
        <begin position="13"/>
        <end position="244"/>
    </location>
</feature>
<protein>
    <submittedName>
        <fullName evidence="3">LLM class flavin-dependent oxidoreductase</fullName>
    </submittedName>
</protein>
<dbReference type="InterPro" id="IPR036661">
    <property type="entry name" value="Luciferase-like_sf"/>
</dbReference>
<evidence type="ECO:0000259" key="2">
    <source>
        <dbReference type="Pfam" id="PF00296"/>
    </source>
</evidence>
<dbReference type="RefSeq" id="WP_208265938.1">
    <property type="nucleotide sequence ID" value="NZ_BAAAGM010000026.1"/>
</dbReference>
<name>A0ABS3QW19_9ACTN</name>
<dbReference type="PANTHER" id="PTHR43244">
    <property type="match status" value="1"/>
</dbReference>
<sequence length="279" mass="29953">MQIGIGLPANIPGAGPEQILEWARRAEDDGYSCLSAIDRLVFDNYEPLVALSAAAAVTRRIRLATSVVIAPCRLNAALLAKQAASVNKLSGGRLVLGMAPGGRDDDYVASNAPYAERGREFDRMLAEMTAVWAGEGGIGPFGRAPQIIIGGFAPRSFRRVARFGDGWIAGADGADSFAGGAEQARRAWKAAGRDGAPFLQALAYFSVGEDADRRAREYLRSYYSFSERVADRVADATLKDAETLRRTVKEYAEVGTDELILLPVNPDPSQVDLLADIVM</sequence>
<proteinExistence type="predicted"/>
<dbReference type="EMBL" id="JAGEOK010000005">
    <property type="protein sequence ID" value="MBO2437604.1"/>
    <property type="molecule type" value="Genomic_DNA"/>
</dbReference>